<proteinExistence type="predicted"/>
<evidence type="ECO:0000313" key="4">
    <source>
        <dbReference type="Proteomes" id="UP000002207"/>
    </source>
</evidence>
<sequence>MSRRFWLAILALLALIFSLAPAAFPQMGSGMGMGMGSRLYDPNTELTVSGKVTAVETIPGNHGWDGLHLTLEANSGITYDVHLGPAAYIHRKDFAFAKGDKINVTGSRILYHGAQIMVARQVVKGGKTLLLRDAQGRPYWAGRWQGTDN</sequence>
<feature type="signal peptide" evidence="1">
    <location>
        <begin position="1"/>
        <end position="22"/>
    </location>
</feature>
<accession>C1F7R4</accession>
<dbReference type="AlphaFoldDB" id="C1F7R4"/>
<dbReference type="HOGENOM" id="CLU_139656_0_0_0"/>
<keyword evidence="4" id="KW-1185">Reference proteome</keyword>
<protein>
    <recommendedName>
        <fullName evidence="2">Magnetosome protein MamS/MamX domain-containing protein</fullName>
    </recommendedName>
</protein>
<dbReference type="InParanoid" id="C1F7R4"/>
<name>C1F7R4_ACIC5</name>
<feature type="chain" id="PRO_5002907488" description="Magnetosome protein MamS/MamX domain-containing protein" evidence="1">
    <location>
        <begin position="23"/>
        <end position="149"/>
    </location>
</feature>
<reference evidence="3 4" key="1">
    <citation type="journal article" date="2009" name="Appl. Environ. Microbiol.">
        <title>Three genomes from the phylum Acidobacteria provide insight into the lifestyles of these microorganisms in soils.</title>
        <authorList>
            <person name="Ward N.L."/>
            <person name="Challacombe J.F."/>
            <person name="Janssen P.H."/>
            <person name="Henrissat B."/>
            <person name="Coutinho P.M."/>
            <person name="Wu M."/>
            <person name="Xie G."/>
            <person name="Haft D.H."/>
            <person name="Sait M."/>
            <person name="Badger J."/>
            <person name="Barabote R.D."/>
            <person name="Bradley B."/>
            <person name="Brettin T.S."/>
            <person name="Brinkac L.M."/>
            <person name="Bruce D."/>
            <person name="Creasy T."/>
            <person name="Daugherty S.C."/>
            <person name="Davidsen T.M."/>
            <person name="DeBoy R.T."/>
            <person name="Detter J.C."/>
            <person name="Dodson R.J."/>
            <person name="Durkin A.S."/>
            <person name="Ganapathy A."/>
            <person name="Gwinn-Giglio M."/>
            <person name="Han C.S."/>
            <person name="Khouri H."/>
            <person name="Kiss H."/>
            <person name="Kothari S.P."/>
            <person name="Madupu R."/>
            <person name="Nelson K.E."/>
            <person name="Nelson W.C."/>
            <person name="Paulsen I."/>
            <person name="Penn K."/>
            <person name="Ren Q."/>
            <person name="Rosovitz M.J."/>
            <person name="Selengut J.D."/>
            <person name="Shrivastava S."/>
            <person name="Sullivan S.A."/>
            <person name="Tapia R."/>
            <person name="Thompson L.S."/>
            <person name="Watkins K.L."/>
            <person name="Yang Q."/>
            <person name="Yu C."/>
            <person name="Zafar N."/>
            <person name="Zhou L."/>
            <person name="Kuske C.R."/>
        </authorList>
    </citation>
    <scope>NUCLEOTIDE SEQUENCE [LARGE SCALE GENOMIC DNA]</scope>
    <source>
        <strain evidence="4">ATCC 51196 / DSM 11244 / BCRC 80197 / JCM 7670 / NBRC 15755 / NCIMB 13165 / 161</strain>
    </source>
</reference>
<evidence type="ECO:0000259" key="2">
    <source>
        <dbReference type="Pfam" id="PF26390"/>
    </source>
</evidence>
<dbReference type="RefSeq" id="WP_015896916.1">
    <property type="nucleotide sequence ID" value="NC_012483.1"/>
</dbReference>
<dbReference type="KEGG" id="aca:ACP_1796"/>
<keyword evidence="1" id="KW-0732">Signal</keyword>
<dbReference type="STRING" id="240015.ACP_1796"/>
<feature type="domain" description="Magnetosome protein MamS/MamX" evidence="2">
    <location>
        <begin position="46"/>
        <end position="129"/>
    </location>
</feature>
<dbReference type="eggNOG" id="ENOG5030MKE">
    <property type="taxonomic scope" value="Bacteria"/>
</dbReference>
<dbReference type="Proteomes" id="UP000002207">
    <property type="component" value="Chromosome"/>
</dbReference>
<dbReference type="Pfam" id="PF26390">
    <property type="entry name" value="MamS_MamX"/>
    <property type="match status" value="1"/>
</dbReference>
<gene>
    <name evidence="3" type="ordered locus">ACP_1796</name>
</gene>
<organism evidence="3 4">
    <name type="scientific">Acidobacterium capsulatum (strain ATCC 51196 / DSM 11244 / BCRC 80197 / JCM 7670 / NBRC 15755 / NCIMB 13165 / 161)</name>
    <dbReference type="NCBI Taxonomy" id="240015"/>
    <lineage>
        <taxon>Bacteria</taxon>
        <taxon>Pseudomonadati</taxon>
        <taxon>Acidobacteriota</taxon>
        <taxon>Terriglobia</taxon>
        <taxon>Terriglobales</taxon>
        <taxon>Acidobacteriaceae</taxon>
        <taxon>Acidobacterium</taxon>
    </lineage>
</organism>
<dbReference type="EMBL" id="CP001472">
    <property type="protein sequence ID" value="ACO32064.1"/>
    <property type="molecule type" value="Genomic_DNA"/>
</dbReference>
<evidence type="ECO:0000313" key="3">
    <source>
        <dbReference type="EMBL" id="ACO32064.1"/>
    </source>
</evidence>
<evidence type="ECO:0000256" key="1">
    <source>
        <dbReference type="SAM" id="SignalP"/>
    </source>
</evidence>
<dbReference type="InterPro" id="IPR058837">
    <property type="entry name" value="MamS_MamX_dom"/>
</dbReference>
<dbReference type="OrthoDB" id="129768at2"/>